<dbReference type="EMBL" id="CP024608">
    <property type="protein sequence ID" value="ATQ76858.1"/>
    <property type="molecule type" value="Genomic_DNA"/>
</dbReference>
<protein>
    <recommendedName>
        <fullName evidence="4">Sel1 repeat family protein</fullName>
    </recommendedName>
</protein>
<dbReference type="PANTHER" id="PTHR43628">
    <property type="entry name" value="ACTIVATOR OF C KINASE PROTEIN 1-RELATED"/>
    <property type="match status" value="1"/>
</dbReference>
<dbReference type="AlphaFoldDB" id="A0A2D2DPG5"/>
<accession>A0A2D2DPG5</accession>
<name>A0A2D2DPG5_9BURK</name>
<dbReference type="SMART" id="SM00671">
    <property type="entry name" value="SEL1"/>
    <property type="match status" value="3"/>
</dbReference>
<gene>
    <name evidence="2" type="ORF">CR152_21775</name>
</gene>
<dbReference type="PANTHER" id="PTHR43628:SF1">
    <property type="entry name" value="CHITIN SYNTHASE REGULATORY FACTOR 2-RELATED"/>
    <property type="match status" value="1"/>
</dbReference>
<dbReference type="Gene3D" id="1.25.40.10">
    <property type="entry name" value="Tetratricopeptide repeat domain"/>
    <property type="match status" value="1"/>
</dbReference>
<dbReference type="InterPro" id="IPR052945">
    <property type="entry name" value="Mitotic_Regulator"/>
</dbReference>
<sequence>MGMLAMGQPGYTRDVDAAREWFRKASAQGYAPSQAFYGALLMREIGPEWIELGLELVRKSAAQNDAQGQFFLARCYENGHGVARNDVTAAALFEKAALGGSKPAQQSIAAMYERGQGVASDPVKAAKWRQIADKPVPAPRCPLARRRGGYPRRPRTSLLRASSWPSDHPLRQTAPGATRALIPARYGKESNSAVSAFSL</sequence>
<dbReference type="OrthoDB" id="8769760at2"/>
<reference evidence="2" key="1">
    <citation type="submission" date="2017-10" db="EMBL/GenBank/DDBJ databases">
        <title>Massilia psychrophilum sp. nov., a novel purple-pigmented bacterium isolated from Tianshan glacier, Xinjiang Municipality, China.</title>
        <authorList>
            <person name="Wang H."/>
        </authorList>
    </citation>
    <scope>NUCLEOTIDE SEQUENCE [LARGE SCALE GENOMIC DNA]</scope>
    <source>
        <strain evidence="2">B2</strain>
    </source>
</reference>
<evidence type="ECO:0000256" key="1">
    <source>
        <dbReference type="SAM" id="MobiDB-lite"/>
    </source>
</evidence>
<evidence type="ECO:0000313" key="2">
    <source>
        <dbReference type="EMBL" id="ATQ76858.1"/>
    </source>
</evidence>
<dbReference type="KEGG" id="mass:CR152_21775"/>
<evidence type="ECO:0008006" key="4">
    <source>
        <dbReference type="Google" id="ProtNLM"/>
    </source>
</evidence>
<dbReference type="Proteomes" id="UP000229897">
    <property type="component" value="Chromosome"/>
</dbReference>
<dbReference type="Pfam" id="PF08238">
    <property type="entry name" value="Sel1"/>
    <property type="match status" value="4"/>
</dbReference>
<dbReference type="InterPro" id="IPR006597">
    <property type="entry name" value="Sel1-like"/>
</dbReference>
<dbReference type="InterPro" id="IPR011990">
    <property type="entry name" value="TPR-like_helical_dom_sf"/>
</dbReference>
<evidence type="ECO:0000313" key="3">
    <source>
        <dbReference type="Proteomes" id="UP000229897"/>
    </source>
</evidence>
<proteinExistence type="predicted"/>
<feature type="region of interest" description="Disordered" evidence="1">
    <location>
        <begin position="145"/>
        <end position="176"/>
    </location>
</feature>
<dbReference type="SUPFAM" id="SSF81901">
    <property type="entry name" value="HCP-like"/>
    <property type="match status" value="1"/>
</dbReference>
<feature type="compositionally biased region" description="Basic residues" evidence="1">
    <location>
        <begin position="145"/>
        <end position="155"/>
    </location>
</feature>
<keyword evidence="3" id="KW-1185">Reference proteome</keyword>
<organism evidence="2 3">
    <name type="scientific">Massilia violaceinigra</name>
    <dbReference type="NCBI Taxonomy" id="2045208"/>
    <lineage>
        <taxon>Bacteria</taxon>
        <taxon>Pseudomonadati</taxon>
        <taxon>Pseudomonadota</taxon>
        <taxon>Betaproteobacteria</taxon>
        <taxon>Burkholderiales</taxon>
        <taxon>Oxalobacteraceae</taxon>
        <taxon>Telluria group</taxon>
        <taxon>Massilia</taxon>
    </lineage>
</organism>